<evidence type="ECO:0000256" key="2">
    <source>
        <dbReference type="ARBA" id="ARBA00004749"/>
    </source>
</evidence>
<dbReference type="PRINTS" id="PR00420">
    <property type="entry name" value="RNGMNOXGNASE"/>
</dbReference>
<dbReference type="SUPFAM" id="SSF51905">
    <property type="entry name" value="FAD/NAD(P)-binding domain"/>
    <property type="match status" value="1"/>
</dbReference>
<evidence type="ECO:0000256" key="7">
    <source>
        <dbReference type="ARBA" id="ARBA00023033"/>
    </source>
</evidence>
<sequence length="388" mass="40998">MSSLPAHVDIAIVGGGPVGALLALRLAQAGHHALVLEARRETSADPRALALSYASREALERVGLWDDHALAATAIAKVHVSQAGSIGRAELDATELALPALGYVVGYDRLAKLALDRLADSDAQVALGSPVTAIRRLARFAELEVAGPDGPRMLTCRLVILADGGKLVGTLGDVVQTVKPYRQHAVLATLTPNRPHHNIAYERFADDGPLALLPRGDDFTLVWTQSPEQAEARLALPDDEFLAEVGTRFAGRVAGFSAVGARASFPLALKTLDKVVGRRLALIGNAAQTLHPVAGQGLNLGLRDAATLADVLGAVPAARLGEEETLARYARLRRKDAGLVTAFTDSLISIFDSPNPILKHARSLALLGLDQAGPLRRGFAQRMVYGAR</sequence>
<dbReference type="InterPro" id="IPR018168">
    <property type="entry name" value="Ubi_Hdrlase_CS"/>
</dbReference>
<evidence type="ECO:0000256" key="5">
    <source>
        <dbReference type="ARBA" id="ARBA00022827"/>
    </source>
</evidence>
<dbReference type="NCBIfam" id="TIGR01988">
    <property type="entry name" value="Ubi-OHases"/>
    <property type="match status" value="1"/>
</dbReference>
<evidence type="ECO:0000256" key="1">
    <source>
        <dbReference type="ARBA" id="ARBA00001974"/>
    </source>
</evidence>
<accession>A0A4U0PWX7</accession>
<evidence type="ECO:0000256" key="6">
    <source>
        <dbReference type="ARBA" id="ARBA00023002"/>
    </source>
</evidence>
<evidence type="ECO:0000256" key="3">
    <source>
        <dbReference type="ARBA" id="ARBA00005349"/>
    </source>
</evidence>
<dbReference type="GO" id="GO:0006744">
    <property type="term" value="P:ubiquinone biosynthetic process"/>
    <property type="evidence" value="ECO:0007669"/>
    <property type="project" value="UniProtKB-UniPathway"/>
</dbReference>
<keyword evidence="6" id="KW-0560">Oxidoreductase</keyword>
<keyword evidence="5" id="KW-0274">FAD</keyword>
<name>A0A4U0PWX7_9NEIS</name>
<evidence type="ECO:0000259" key="8">
    <source>
        <dbReference type="Pfam" id="PF01494"/>
    </source>
</evidence>
<comment type="caution">
    <text evidence="9">The sequence shown here is derived from an EMBL/GenBank/DDBJ whole genome shotgun (WGS) entry which is preliminary data.</text>
</comment>
<dbReference type="GO" id="GO:0016705">
    <property type="term" value="F:oxidoreductase activity, acting on paired donors, with incorporation or reduction of molecular oxygen"/>
    <property type="evidence" value="ECO:0007669"/>
    <property type="project" value="InterPro"/>
</dbReference>
<keyword evidence="7" id="KW-0503">Monooxygenase</keyword>
<protein>
    <submittedName>
        <fullName evidence="9">2-octaprenyl-6-methoxyphenyl hydroxylase</fullName>
    </submittedName>
</protein>
<evidence type="ECO:0000313" key="9">
    <source>
        <dbReference type="EMBL" id="TJZ72092.1"/>
    </source>
</evidence>
<dbReference type="AlphaFoldDB" id="A0A4U0PWX7"/>
<comment type="pathway">
    <text evidence="2">Cofactor biosynthesis; ubiquinone biosynthesis.</text>
</comment>
<dbReference type="Gene3D" id="3.50.50.60">
    <property type="entry name" value="FAD/NAD(P)-binding domain"/>
    <property type="match status" value="2"/>
</dbReference>
<dbReference type="GO" id="GO:0004497">
    <property type="term" value="F:monooxygenase activity"/>
    <property type="evidence" value="ECO:0007669"/>
    <property type="project" value="UniProtKB-KW"/>
</dbReference>
<organism evidence="9 10">
    <name type="scientific">Chitiniphilus eburneus</name>
    <dbReference type="NCBI Taxonomy" id="2571148"/>
    <lineage>
        <taxon>Bacteria</taxon>
        <taxon>Pseudomonadati</taxon>
        <taxon>Pseudomonadota</taxon>
        <taxon>Betaproteobacteria</taxon>
        <taxon>Neisseriales</taxon>
        <taxon>Chitinibacteraceae</taxon>
        <taxon>Chitiniphilus</taxon>
    </lineage>
</organism>
<dbReference type="InterPro" id="IPR010971">
    <property type="entry name" value="UbiH/COQ6"/>
</dbReference>
<comment type="similarity">
    <text evidence="3">Belongs to the UbiH/COQ6 family.</text>
</comment>
<dbReference type="UniPathway" id="UPA00232"/>
<reference evidence="9 10" key="1">
    <citation type="submission" date="2019-04" db="EMBL/GenBank/DDBJ databases">
        <title>Chitiniphilus eburnea sp. nov., a novel chitinolytic bacterium isolated from aquaculture sludge.</title>
        <authorList>
            <person name="Sheng M."/>
        </authorList>
    </citation>
    <scope>NUCLEOTIDE SEQUENCE [LARGE SCALE GENOMIC DNA]</scope>
    <source>
        <strain evidence="9 10">HX-2-15</strain>
    </source>
</reference>
<dbReference type="PANTHER" id="PTHR43876">
    <property type="entry name" value="UBIQUINONE BIOSYNTHESIS MONOOXYGENASE COQ6, MITOCHONDRIAL"/>
    <property type="match status" value="1"/>
</dbReference>
<evidence type="ECO:0000256" key="4">
    <source>
        <dbReference type="ARBA" id="ARBA00022630"/>
    </source>
</evidence>
<dbReference type="Proteomes" id="UP000310016">
    <property type="component" value="Unassembled WGS sequence"/>
</dbReference>
<proteinExistence type="inferred from homology"/>
<keyword evidence="4" id="KW-0285">Flavoprotein</keyword>
<dbReference type="InterPro" id="IPR036188">
    <property type="entry name" value="FAD/NAD-bd_sf"/>
</dbReference>
<dbReference type="InterPro" id="IPR002938">
    <property type="entry name" value="FAD-bd"/>
</dbReference>
<dbReference type="GO" id="GO:0071949">
    <property type="term" value="F:FAD binding"/>
    <property type="evidence" value="ECO:0007669"/>
    <property type="project" value="InterPro"/>
</dbReference>
<gene>
    <name evidence="9" type="ORF">FAZ21_13170</name>
</gene>
<dbReference type="PROSITE" id="PS01304">
    <property type="entry name" value="UBIH"/>
    <property type="match status" value="1"/>
</dbReference>
<keyword evidence="10" id="KW-1185">Reference proteome</keyword>
<dbReference type="InterPro" id="IPR051205">
    <property type="entry name" value="UbiH/COQ6_monooxygenase"/>
</dbReference>
<feature type="domain" description="FAD-binding" evidence="8">
    <location>
        <begin position="8"/>
        <end position="341"/>
    </location>
</feature>
<comment type="cofactor">
    <cofactor evidence="1">
        <name>FAD</name>
        <dbReference type="ChEBI" id="CHEBI:57692"/>
    </cofactor>
</comment>
<dbReference type="OrthoDB" id="9769565at2"/>
<dbReference type="EMBL" id="SUMF01000015">
    <property type="protein sequence ID" value="TJZ72092.1"/>
    <property type="molecule type" value="Genomic_DNA"/>
</dbReference>
<dbReference type="Pfam" id="PF01494">
    <property type="entry name" value="FAD_binding_3"/>
    <property type="match status" value="1"/>
</dbReference>
<evidence type="ECO:0000313" key="10">
    <source>
        <dbReference type="Proteomes" id="UP000310016"/>
    </source>
</evidence>
<dbReference type="PANTHER" id="PTHR43876:SF7">
    <property type="entry name" value="UBIQUINONE BIOSYNTHESIS MONOOXYGENASE COQ6, MITOCHONDRIAL"/>
    <property type="match status" value="1"/>
</dbReference>